<dbReference type="Proteomes" id="UP000525078">
    <property type="component" value="Unassembled WGS sequence"/>
</dbReference>
<gene>
    <name evidence="5" type="ORF">F8388_014692</name>
</gene>
<dbReference type="Pfam" id="PF13041">
    <property type="entry name" value="PPR_2"/>
    <property type="match status" value="2"/>
</dbReference>
<organism evidence="5 6">
    <name type="scientific">Cannabis sativa</name>
    <name type="common">Hemp</name>
    <name type="synonym">Marijuana</name>
    <dbReference type="NCBI Taxonomy" id="3483"/>
    <lineage>
        <taxon>Eukaryota</taxon>
        <taxon>Viridiplantae</taxon>
        <taxon>Streptophyta</taxon>
        <taxon>Embryophyta</taxon>
        <taxon>Tracheophyta</taxon>
        <taxon>Spermatophyta</taxon>
        <taxon>Magnoliopsida</taxon>
        <taxon>eudicotyledons</taxon>
        <taxon>Gunneridae</taxon>
        <taxon>Pentapetalae</taxon>
        <taxon>rosids</taxon>
        <taxon>fabids</taxon>
        <taxon>Rosales</taxon>
        <taxon>Cannabaceae</taxon>
        <taxon>Cannabis</taxon>
    </lineage>
</organism>
<dbReference type="PROSITE" id="PS51375">
    <property type="entry name" value="PPR"/>
    <property type="match status" value="3"/>
</dbReference>
<evidence type="ECO:0000256" key="2">
    <source>
        <dbReference type="PROSITE-ProRule" id="PRU00708"/>
    </source>
</evidence>
<dbReference type="SUPFAM" id="SSF81383">
    <property type="entry name" value="F-box domain"/>
    <property type="match status" value="1"/>
</dbReference>
<feature type="region of interest" description="Disordered" evidence="3">
    <location>
        <begin position="62"/>
        <end position="105"/>
    </location>
</feature>
<sequence>MLLLIVSLNCDGILFLLELKLQPNLQAEQGTIQCKPLMMAISLFKGYLNFISGLGFPPNLEGSSSTPPLQCNSAIRRDQASDRPPVTTSSRPSSSKIHFRSRSSIHRRPRSNILLRSRSRRWNHFHGVPASTLKTISRSTTLRSTNTPLASPSSMYTQDDLIARLRGGEILRSPISIRAESFSSTSDELRFNLGSTSQPSRMIPIGLTEESSIESTAEGTTWPSMSSSTSTNSSIFAGVDSRVFALLDHKRNIGALNVFHPKASQEDKILPPQYNLPLSPESQSFLLHTTSPAKALKFSLEYHDFPDEALDEIISKLSLKIMIRCSLVSIQWRTIIKNFITYCEHKYFPIKVKSDQKICFHHGILSNISLTPLIGAIILDIKHEIVLIEVDSGRRKLYQLFNPTTEQRITLPSIPIIEYRIWHLYVESKSVKVLFRCESKKYLNWLAYLYTLGQPQWRAYNVSSYSNTYSTLTFIDAQTRFCKCSLILTEEMMASKPMLWDKCLCFVRLHLSEKILKMRKVVMHDQGHLTLEDVNLSLKLLDEMGYLKESTSFPDCTNSKLKFVLDSVVRTFNLNTKFIKESGKQESNFSLSPKSLSFLLQIASPEEMMASKPMWWNKCLCFVRFHLSEKILKVRKVVMHDQGHLTLEDVNLYLELLDEMDYLKESTSFLDCTNYKLKFVLDSVVRTFDLNTKFIEELGKHESSTYIGKIQILRVTMGGVSKVSELNHLLQSISSNSNGRIPRPKTTIAVTNAILQTLNLGNLSKAVSILFDSPVPFPYSVYARLFQLTSSTRAIVEARKLESHLVTFSSDPPVFLLNRAIEAYGNCCCVHDARELFEEMPLRNGGSWNSMLTAYSKNGYDKEALLLFSRMNRFGVFANEITFASVLGSCAKLLCLCLSRQIHALTSKYGFGNNIILETSLVDVYGKCWIMSDARRKFDEIRNPNDVSWNVIVRRYVEMNDGKEAIFMFFKMFPAAVSPLSFTFSNALVACSSISALREGIQIHGVTIKMCFDVDEVVSCSLIDMYVKCGKLEQARAIFEQSGAKDLVSWTSIVWGYAINGKTSEARELFNDMPERNLISWNAMLAGYIHSFQWEEALAFLHLLRMTTKDIDHVTIGLVLNICAGLSDVQTGKQVHGFVYRHGLFSKLNVSNALLDMYGKCGNLTIARVLFFQMSQLRDNVSWNTLLTSYACHGQSEQALTIFWEMQWETQPSKFTFATLLAACANILAFEQGRQSHAFIIRNGYEIDIVLAGALVDMYSKCRCLDYALRVFEGTSSRDIVLWNSIMIGCSHKKGVEVLKFFGIMQETNIKPDHVTFQAVLTACLHEDLVELGSQYFHSMSTNYGIIPRLEHYEIMIELFSRSNQMDELDVFVKEMPFEPTIPMLTRVLDACRKHGCMRLGNWAAKQLAELNSSSELQF</sequence>
<evidence type="ECO:0000256" key="1">
    <source>
        <dbReference type="ARBA" id="ARBA00022737"/>
    </source>
</evidence>
<dbReference type="InterPro" id="IPR046960">
    <property type="entry name" value="PPR_At4g14850-like_plant"/>
</dbReference>
<dbReference type="InterPro" id="IPR001810">
    <property type="entry name" value="F-box_dom"/>
</dbReference>
<name>A0A7J6E4D9_CANSA</name>
<dbReference type="EMBL" id="JAATIP010000299">
    <property type="protein sequence ID" value="KAF4353224.1"/>
    <property type="molecule type" value="Genomic_DNA"/>
</dbReference>
<reference evidence="5 6" key="1">
    <citation type="journal article" date="2020" name="bioRxiv">
        <title>Sequence and annotation of 42 cannabis genomes reveals extensive copy number variation in cannabinoid synthesis and pathogen resistance genes.</title>
        <authorList>
            <person name="Mckernan K.J."/>
            <person name="Helbert Y."/>
            <person name="Kane L.T."/>
            <person name="Ebling H."/>
            <person name="Zhang L."/>
            <person name="Liu B."/>
            <person name="Eaton Z."/>
            <person name="Mclaughlin S."/>
            <person name="Kingan S."/>
            <person name="Baybayan P."/>
            <person name="Concepcion G."/>
            <person name="Jordan M."/>
            <person name="Riva A."/>
            <person name="Barbazuk W."/>
            <person name="Harkins T."/>
        </authorList>
    </citation>
    <scope>NUCLEOTIDE SEQUENCE [LARGE SCALE GENOMIC DNA]</scope>
    <source>
        <strain evidence="6">cv. Jamaican Lion 4</strain>
        <tissue evidence="5">Leaf</tissue>
    </source>
</reference>
<feature type="repeat" description="PPR" evidence="2">
    <location>
        <begin position="1046"/>
        <end position="1080"/>
    </location>
</feature>
<dbReference type="PANTHER" id="PTHR47926">
    <property type="entry name" value="PENTATRICOPEPTIDE REPEAT-CONTAINING PROTEIN"/>
    <property type="match status" value="1"/>
</dbReference>
<dbReference type="GO" id="GO:0009451">
    <property type="term" value="P:RNA modification"/>
    <property type="evidence" value="ECO:0007669"/>
    <property type="project" value="InterPro"/>
</dbReference>
<dbReference type="GO" id="GO:0099402">
    <property type="term" value="P:plant organ development"/>
    <property type="evidence" value="ECO:0007669"/>
    <property type="project" value="UniProtKB-ARBA"/>
</dbReference>
<feature type="repeat" description="PPR" evidence="2">
    <location>
        <begin position="844"/>
        <end position="878"/>
    </location>
</feature>
<dbReference type="Pfam" id="PF00646">
    <property type="entry name" value="F-box"/>
    <property type="match status" value="1"/>
</dbReference>
<dbReference type="NCBIfam" id="TIGR00756">
    <property type="entry name" value="PPR"/>
    <property type="match status" value="1"/>
</dbReference>
<evidence type="ECO:0000313" key="5">
    <source>
        <dbReference type="EMBL" id="KAF4353224.1"/>
    </source>
</evidence>
<feature type="compositionally biased region" description="Low complexity" evidence="3">
    <location>
        <begin position="82"/>
        <end position="96"/>
    </location>
</feature>
<accession>A0A7J6E4D9</accession>
<dbReference type="Pfam" id="PF01535">
    <property type="entry name" value="PPR"/>
    <property type="match status" value="6"/>
</dbReference>
<protein>
    <recommendedName>
        <fullName evidence="4">F-box domain-containing protein</fullName>
    </recommendedName>
</protein>
<evidence type="ECO:0000256" key="3">
    <source>
        <dbReference type="SAM" id="MobiDB-lite"/>
    </source>
</evidence>
<feature type="repeat" description="PPR" evidence="2">
    <location>
        <begin position="1179"/>
        <end position="1213"/>
    </location>
</feature>
<dbReference type="Gene3D" id="1.25.40.10">
    <property type="entry name" value="Tetratricopeptide repeat domain"/>
    <property type="match status" value="5"/>
</dbReference>
<dbReference type="PANTHER" id="PTHR47926:SF476">
    <property type="entry name" value="PENTATRICOPEPTIDE REPEAT-CONTAINING PROTEIN"/>
    <property type="match status" value="1"/>
</dbReference>
<evidence type="ECO:0000259" key="4">
    <source>
        <dbReference type="PROSITE" id="PS50181"/>
    </source>
</evidence>
<dbReference type="FunFam" id="1.25.40.10:FF:000381">
    <property type="entry name" value="Pentatricopeptide repeat-containing protein"/>
    <property type="match status" value="1"/>
</dbReference>
<dbReference type="FunFam" id="1.25.40.10:FF:000425">
    <property type="entry name" value="Pentatricopeptide repeat-containing protein At3g26540"/>
    <property type="match status" value="1"/>
</dbReference>
<dbReference type="InterPro" id="IPR036047">
    <property type="entry name" value="F-box-like_dom_sf"/>
</dbReference>
<dbReference type="InterPro" id="IPR011990">
    <property type="entry name" value="TPR-like_helical_dom_sf"/>
</dbReference>
<dbReference type="PROSITE" id="PS50181">
    <property type="entry name" value="FBOX"/>
    <property type="match status" value="1"/>
</dbReference>
<dbReference type="InterPro" id="IPR002885">
    <property type="entry name" value="PPR_rpt"/>
</dbReference>
<keyword evidence="1" id="KW-0677">Repeat</keyword>
<feature type="compositionally biased region" description="Polar residues" evidence="3">
    <location>
        <begin position="62"/>
        <end position="73"/>
    </location>
</feature>
<evidence type="ECO:0000313" key="6">
    <source>
        <dbReference type="Proteomes" id="UP000525078"/>
    </source>
</evidence>
<feature type="domain" description="F-box" evidence="4">
    <location>
        <begin position="299"/>
        <end position="350"/>
    </location>
</feature>
<comment type="caution">
    <text evidence="5">The sequence shown here is derived from an EMBL/GenBank/DDBJ whole genome shotgun (WGS) entry which is preliminary data.</text>
</comment>
<proteinExistence type="predicted"/>
<dbReference type="SMART" id="SM00256">
    <property type="entry name" value="FBOX"/>
    <property type="match status" value="1"/>
</dbReference>
<dbReference type="FunFam" id="1.25.40.10:FF:000158">
    <property type="entry name" value="pentatricopeptide repeat-containing protein At2g33680"/>
    <property type="match status" value="1"/>
</dbReference>
<dbReference type="GO" id="GO:0003723">
    <property type="term" value="F:RNA binding"/>
    <property type="evidence" value="ECO:0007669"/>
    <property type="project" value="InterPro"/>
</dbReference>